<keyword evidence="2 5" id="KW-0479">Metal-binding</keyword>
<evidence type="ECO:0000256" key="3">
    <source>
        <dbReference type="ARBA" id="ARBA00022737"/>
    </source>
</evidence>
<dbReference type="InterPro" id="IPR004360">
    <property type="entry name" value="Glyas_Fos-R_dOase_dom"/>
</dbReference>
<dbReference type="OrthoDB" id="9780241at2"/>
<dbReference type="Pfam" id="PF00903">
    <property type="entry name" value="Glyoxalase"/>
    <property type="match status" value="1"/>
</dbReference>
<keyword evidence="7" id="KW-0670">Pyruvate</keyword>
<dbReference type="FunFam" id="3.10.180.10:FF:000001">
    <property type="entry name" value="4-hydroxyphenylpyruvate dioxygenase"/>
    <property type="match status" value="1"/>
</dbReference>
<dbReference type="InterPro" id="IPR041735">
    <property type="entry name" value="4OHPhenylPyrv_dOase_C"/>
</dbReference>
<feature type="domain" description="VOC" evidence="6">
    <location>
        <begin position="50"/>
        <end position="180"/>
    </location>
</feature>
<feature type="binding site" evidence="5">
    <location>
        <position position="382"/>
    </location>
    <ligand>
        <name>Fe cation</name>
        <dbReference type="ChEBI" id="CHEBI:24875"/>
    </ligand>
</feature>
<dbReference type="PROSITE" id="PS51819">
    <property type="entry name" value="VOC"/>
    <property type="match status" value="2"/>
</dbReference>
<dbReference type="PIRSF" id="PIRSF009283">
    <property type="entry name" value="HPP_dOase"/>
    <property type="match status" value="1"/>
</dbReference>
<dbReference type="RefSeq" id="WP_126195959.1">
    <property type="nucleotide sequence ID" value="NZ_CP085954.1"/>
</dbReference>
<gene>
    <name evidence="7" type="primary">hpd</name>
    <name evidence="7" type="ORF">NCTC10741_01903</name>
</gene>
<dbReference type="GO" id="GO:0003868">
    <property type="term" value="F:4-hydroxyphenylpyruvate dioxygenase activity"/>
    <property type="evidence" value="ECO:0007669"/>
    <property type="project" value="UniProtKB-EC"/>
</dbReference>
<keyword evidence="7" id="KW-0560">Oxidoreductase</keyword>
<evidence type="ECO:0000256" key="5">
    <source>
        <dbReference type="PIRSR" id="PIRSR009283-1"/>
    </source>
</evidence>
<evidence type="ECO:0000313" key="8">
    <source>
        <dbReference type="Proteomes" id="UP000271626"/>
    </source>
</evidence>
<evidence type="ECO:0000313" key="7">
    <source>
        <dbReference type="EMBL" id="VDR38773.1"/>
    </source>
</evidence>
<keyword evidence="7" id="KW-0223">Dioxygenase</keyword>
<evidence type="ECO:0000256" key="2">
    <source>
        <dbReference type="ARBA" id="ARBA00022723"/>
    </source>
</evidence>
<dbReference type="InterPro" id="IPR037523">
    <property type="entry name" value="VOC_core"/>
</dbReference>
<sequence>MTTKTAPVQTSLEQILTDEERLAGLGAEQLHQLVGLVSYDATRDVFPVNGWDAIVFVVGNATQAAHYYQSVWGMELVAYRGPEQGARDHKAYVLRSGSIRFVVQGAVSPESPLVRHHARHGDGVVDIALEVPDVDRCIAHARASGATVLEEPHDVTDEHGTVRIGAIATYGETRHTLVQRTVDGARYDGPYLPGYVPATSTFRKRDGAPRRIFQALDHIVGNVELGRMDEWVGFYNRVMGFTNMAEFIGDDIATDYSALMSKVVANGNHRVKFPLNEPAIAAKKSQIDEYLEYYDGPGAQHLAVATNDILAAVDALRAEGVEFLSTPDAYYDDPELRARIGQVRVPIEELQKRGILVDRDEDGYLLQIFTKPLGDRPTVFFEIIERHGSLGFGKGNFKALFEAIEREQDRRGNL</sequence>
<dbReference type="PANTHER" id="PTHR11959">
    <property type="entry name" value="4-HYDROXYPHENYLPYRUVATE DIOXYGENASE"/>
    <property type="match status" value="1"/>
</dbReference>
<dbReference type="NCBIfam" id="TIGR01263">
    <property type="entry name" value="4HPPD"/>
    <property type="match status" value="1"/>
</dbReference>
<dbReference type="CDD" id="cd07250">
    <property type="entry name" value="HPPD_C_like"/>
    <property type="match status" value="1"/>
</dbReference>
<proteinExistence type="inferred from homology"/>
<evidence type="ECO:0000256" key="4">
    <source>
        <dbReference type="ARBA" id="ARBA00023004"/>
    </source>
</evidence>
<dbReference type="AlphaFoldDB" id="A0A3P8MDF6"/>
<dbReference type="InterPro" id="IPR005956">
    <property type="entry name" value="4OHPhenylPyrv_dOase"/>
</dbReference>
<dbReference type="GO" id="GO:0006572">
    <property type="term" value="P:L-tyrosine catabolic process"/>
    <property type="evidence" value="ECO:0007669"/>
    <property type="project" value="TreeGrafter"/>
</dbReference>
<name>A0A3P8MDF6_TSUPA</name>
<dbReference type="Gene3D" id="3.10.180.10">
    <property type="entry name" value="2,3-Dihydroxybiphenyl 1,2-Dioxygenase, domain 1"/>
    <property type="match status" value="2"/>
</dbReference>
<keyword evidence="4 5" id="KW-0408">Iron</keyword>
<dbReference type="EC" id="1.13.11.27" evidence="7"/>
<evidence type="ECO:0000259" key="6">
    <source>
        <dbReference type="PROSITE" id="PS51819"/>
    </source>
</evidence>
<dbReference type="SUPFAM" id="SSF54593">
    <property type="entry name" value="Glyoxalase/Bleomycin resistance protein/Dihydroxybiphenyl dioxygenase"/>
    <property type="match status" value="1"/>
</dbReference>
<dbReference type="Pfam" id="PF13669">
    <property type="entry name" value="Glyoxalase_4"/>
    <property type="match status" value="1"/>
</dbReference>
<comment type="cofactor">
    <cofactor evidence="5">
        <name>Fe cation</name>
        <dbReference type="ChEBI" id="CHEBI:24875"/>
    </cofactor>
    <text evidence="5">Binds 1 Fe cation per subunit.</text>
</comment>
<dbReference type="GO" id="GO:0046872">
    <property type="term" value="F:metal ion binding"/>
    <property type="evidence" value="ECO:0007669"/>
    <property type="project" value="UniProtKB-KW"/>
</dbReference>
<dbReference type="PANTHER" id="PTHR11959:SF1">
    <property type="entry name" value="4-HYDROXYPHENYLPYRUVATE DIOXYGENASE"/>
    <property type="match status" value="1"/>
</dbReference>
<accession>A0A3P8MDF6</accession>
<feature type="binding site" evidence="5">
    <location>
        <position position="301"/>
    </location>
    <ligand>
        <name>Fe cation</name>
        <dbReference type="ChEBI" id="CHEBI:24875"/>
    </ligand>
</feature>
<dbReference type="InterPro" id="IPR029068">
    <property type="entry name" value="Glyas_Bleomycin-R_OHBP_Dase"/>
</dbReference>
<reference evidence="7 8" key="1">
    <citation type="submission" date="2018-12" db="EMBL/GenBank/DDBJ databases">
        <authorList>
            <consortium name="Pathogen Informatics"/>
        </authorList>
    </citation>
    <scope>NUCLEOTIDE SEQUENCE [LARGE SCALE GENOMIC DNA]</scope>
    <source>
        <strain evidence="7 8">NCTC10741</strain>
    </source>
</reference>
<organism evidence="7 8">
    <name type="scientific">Tsukamurella paurometabola</name>
    <name type="common">Corynebacterium paurometabolum</name>
    <dbReference type="NCBI Taxonomy" id="2061"/>
    <lineage>
        <taxon>Bacteria</taxon>
        <taxon>Bacillati</taxon>
        <taxon>Actinomycetota</taxon>
        <taxon>Actinomycetes</taxon>
        <taxon>Mycobacteriales</taxon>
        <taxon>Tsukamurellaceae</taxon>
        <taxon>Tsukamurella</taxon>
    </lineage>
</organism>
<comment type="similarity">
    <text evidence="1">Belongs to the 4HPPD family.</text>
</comment>
<protein>
    <submittedName>
        <fullName evidence="7">4-hydroxyphenylpyruvate dioxygenase</fullName>
        <ecNumber evidence="7">1.13.11.27</ecNumber>
    </submittedName>
</protein>
<dbReference type="InterPro" id="IPR041736">
    <property type="entry name" value="4OHPhenylPyrv_dOase_N"/>
</dbReference>
<feature type="domain" description="VOC" evidence="6">
    <location>
        <begin position="215"/>
        <end position="371"/>
    </location>
</feature>
<dbReference type="EMBL" id="LR131273">
    <property type="protein sequence ID" value="VDR38773.1"/>
    <property type="molecule type" value="Genomic_DNA"/>
</dbReference>
<feature type="binding site" evidence="5">
    <location>
        <position position="218"/>
    </location>
    <ligand>
        <name>Fe cation</name>
        <dbReference type="ChEBI" id="CHEBI:24875"/>
    </ligand>
</feature>
<evidence type="ECO:0000256" key="1">
    <source>
        <dbReference type="ARBA" id="ARBA00005877"/>
    </source>
</evidence>
<keyword evidence="3" id="KW-0677">Repeat</keyword>
<dbReference type="CDD" id="cd08342">
    <property type="entry name" value="HPPD_N_like"/>
    <property type="match status" value="1"/>
</dbReference>
<dbReference type="Proteomes" id="UP000271626">
    <property type="component" value="Chromosome"/>
</dbReference>